<name>A0ABU9DSC7_9BACL</name>
<evidence type="ECO:0000313" key="5">
    <source>
        <dbReference type="EMBL" id="MEK8131770.1"/>
    </source>
</evidence>
<feature type="domain" description="Peptidoglycan hydrolase PcsB coiled-coil" evidence="4">
    <location>
        <begin position="108"/>
        <end position="178"/>
    </location>
</feature>
<evidence type="ECO:0000256" key="2">
    <source>
        <dbReference type="SAM" id="Coils"/>
    </source>
</evidence>
<evidence type="ECO:0000259" key="3">
    <source>
        <dbReference type="Pfam" id="PF01551"/>
    </source>
</evidence>
<keyword evidence="1" id="KW-0732">Signal</keyword>
<dbReference type="Proteomes" id="UP001469365">
    <property type="component" value="Unassembled WGS sequence"/>
</dbReference>
<dbReference type="Pfam" id="PF24568">
    <property type="entry name" value="CC_PcsB"/>
    <property type="match status" value="1"/>
</dbReference>
<evidence type="ECO:0000313" key="6">
    <source>
        <dbReference type="Proteomes" id="UP001469365"/>
    </source>
</evidence>
<dbReference type="Gene3D" id="2.70.70.10">
    <property type="entry name" value="Glucose Permease (Domain IIA)"/>
    <property type="match status" value="1"/>
</dbReference>
<keyword evidence="2" id="KW-0175">Coiled coil</keyword>
<evidence type="ECO:0000259" key="4">
    <source>
        <dbReference type="Pfam" id="PF24568"/>
    </source>
</evidence>
<dbReference type="PANTHER" id="PTHR21666">
    <property type="entry name" value="PEPTIDASE-RELATED"/>
    <property type="match status" value="1"/>
</dbReference>
<feature type="coiled-coil region" evidence="2">
    <location>
        <begin position="30"/>
        <end position="103"/>
    </location>
</feature>
<proteinExistence type="predicted"/>
<dbReference type="Gene3D" id="6.10.250.3150">
    <property type="match status" value="1"/>
</dbReference>
<protein>
    <submittedName>
        <fullName evidence="5">Peptidoglycan DD-metalloendopeptidase family protein</fullName>
    </submittedName>
</protein>
<organism evidence="5 6">
    <name type="scientific">Paenibacillus filicis</name>
    <dbReference type="NCBI Taxonomy" id="669464"/>
    <lineage>
        <taxon>Bacteria</taxon>
        <taxon>Bacillati</taxon>
        <taxon>Bacillota</taxon>
        <taxon>Bacilli</taxon>
        <taxon>Bacillales</taxon>
        <taxon>Paenibacillaceae</taxon>
        <taxon>Paenibacillus</taxon>
    </lineage>
</organism>
<keyword evidence="6" id="KW-1185">Reference proteome</keyword>
<gene>
    <name evidence="5" type="ORF">WMW72_28065</name>
</gene>
<dbReference type="SUPFAM" id="SSF51261">
    <property type="entry name" value="Duplicated hybrid motif"/>
    <property type="match status" value="1"/>
</dbReference>
<sequence length="407" mass="44620">MKKSFLPLVLSVGLVGTLVVPQSGFALTASQRIEQELKQLKQTKAAVEQKGTDAEKQLDQVAKEKQQTENDIEALLAQIDKTNQNLNQLNNQVEEVSISLEKNGVQLEEAEGRVESRDHMLRSRVRLMYMNGVVSYADVLLSSTSFSDFLDRLEALRSIVNQDKEILEANKRDRDTITVKKAEIETQLVEVKKLYAKTNAIKADLVVKEKEKEVRIASLSTKEKELHEISEEAEKQLMKVASQEAAKLKALKEAKAAEAAKKTGKPAAPPATAFTGGKFGFPLPNTVAMSSDFGTRKDPFTGRSTTHNGIDFPSPAGTSILAAEDGDVIVASWVNGYGNTVMIDHGGGVWTLYGHIRNDGIVVKVGDSVKRGQKIAEVGSTGRSTGNHVHFEVRRNEVAIDPKPFLR</sequence>
<accession>A0ABU9DSC7</accession>
<comment type="caution">
    <text evidence="5">The sequence shown here is derived from an EMBL/GenBank/DDBJ whole genome shotgun (WGS) entry which is preliminary data.</text>
</comment>
<dbReference type="Pfam" id="PF01551">
    <property type="entry name" value="Peptidase_M23"/>
    <property type="match status" value="1"/>
</dbReference>
<evidence type="ECO:0000256" key="1">
    <source>
        <dbReference type="ARBA" id="ARBA00022729"/>
    </source>
</evidence>
<dbReference type="PANTHER" id="PTHR21666:SF270">
    <property type="entry name" value="MUREIN HYDROLASE ACTIVATOR ENVC"/>
    <property type="match status" value="1"/>
</dbReference>
<reference evidence="5 6" key="1">
    <citation type="submission" date="2024-04" db="EMBL/GenBank/DDBJ databases">
        <title>draft genome sequnece of Paenibacillus filicis.</title>
        <authorList>
            <person name="Kim D.-U."/>
        </authorList>
    </citation>
    <scope>NUCLEOTIDE SEQUENCE [LARGE SCALE GENOMIC DNA]</scope>
    <source>
        <strain evidence="5 6">KACC14197</strain>
    </source>
</reference>
<dbReference type="CDD" id="cd12797">
    <property type="entry name" value="M23_peptidase"/>
    <property type="match status" value="1"/>
</dbReference>
<dbReference type="InterPro" id="IPR057309">
    <property type="entry name" value="PcsB_CC"/>
</dbReference>
<dbReference type="EMBL" id="JBBPCC010000023">
    <property type="protein sequence ID" value="MEK8131770.1"/>
    <property type="molecule type" value="Genomic_DNA"/>
</dbReference>
<dbReference type="RefSeq" id="WP_341418898.1">
    <property type="nucleotide sequence ID" value="NZ_JBBPCC010000023.1"/>
</dbReference>
<feature type="domain" description="M23ase beta-sheet core" evidence="3">
    <location>
        <begin position="306"/>
        <end position="402"/>
    </location>
</feature>
<dbReference type="InterPro" id="IPR050570">
    <property type="entry name" value="Cell_wall_metabolism_enzyme"/>
</dbReference>
<dbReference type="InterPro" id="IPR016047">
    <property type="entry name" value="M23ase_b-sheet_dom"/>
</dbReference>
<dbReference type="InterPro" id="IPR011055">
    <property type="entry name" value="Dup_hybrid_motif"/>
</dbReference>